<name>X0UPT5_9ZZZZ</name>
<reference evidence="2" key="1">
    <citation type="journal article" date="2014" name="Front. Microbiol.">
        <title>High frequency of phylogenetically diverse reductive dehalogenase-homologous genes in deep subseafloor sedimentary metagenomes.</title>
        <authorList>
            <person name="Kawai M."/>
            <person name="Futagami T."/>
            <person name="Toyoda A."/>
            <person name="Takaki Y."/>
            <person name="Nishi S."/>
            <person name="Hori S."/>
            <person name="Arai W."/>
            <person name="Tsubouchi T."/>
            <person name="Morono Y."/>
            <person name="Uchiyama I."/>
            <person name="Ito T."/>
            <person name="Fujiyama A."/>
            <person name="Inagaki F."/>
            <person name="Takami H."/>
        </authorList>
    </citation>
    <scope>NUCLEOTIDE SEQUENCE</scope>
    <source>
        <strain evidence="2">Expedition CK06-06</strain>
    </source>
</reference>
<keyword evidence="1" id="KW-0472">Membrane</keyword>
<protein>
    <submittedName>
        <fullName evidence="2">Uncharacterized protein</fullName>
    </submittedName>
</protein>
<feature type="transmembrane region" description="Helical" evidence="1">
    <location>
        <begin position="7"/>
        <end position="29"/>
    </location>
</feature>
<feature type="transmembrane region" description="Helical" evidence="1">
    <location>
        <begin position="88"/>
        <end position="121"/>
    </location>
</feature>
<proteinExistence type="predicted"/>
<evidence type="ECO:0000313" key="2">
    <source>
        <dbReference type="EMBL" id="GAG02313.1"/>
    </source>
</evidence>
<dbReference type="EMBL" id="BARS01026591">
    <property type="protein sequence ID" value="GAG02313.1"/>
    <property type="molecule type" value="Genomic_DNA"/>
</dbReference>
<dbReference type="AlphaFoldDB" id="X0UPT5"/>
<comment type="caution">
    <text evidence="2">The sequence shown here is derived from an EMBL/GenBank/DDBJ whole genome shotgun (WGS) entry which is preliminary data.</text>
</comment>
<accession>X0UPT5</accession>
<feature type="transmembrane region" description="Helical" evidence="1">
    <location>
        <begin position="141"/>
        <end position="161"/>
    </location>
</feature>
<sequence length="171" mass="19359">MRIQFQIMMFAIFFNIALFFIASTGFFIAENTFYGDAFTYDVDDPEFDINDPDKLPSPNDVLERLYQNTVTLEIARIPLTEIDLTYEALMWSIVAIGIAIAIVTHSLVPVGLMLVGMMFSLMWANSQDIIYKLTSGLDTSINYIILIFLIGMMISFCILIYDTASGQRSTK</sequence>
<keyword evidence="1" id="KW-0812">Transmembrane</keyword>
<keyword evidence="1" id="KW-1133">Transmembrane helix</keyword>
<evidence type="ECO:0000256" key="1">
    <source>
        <dbReference type="SAM" id="Phobius"/>
    </source>
</evidence>
<organism evidence="2">
    <name type="scientific">marine sediment metagenome</name>
    <dbReference type="NCBI Taxonomy" id="412755"/>
    <lineage>
        <taxon>unclassified sequences</taxon>
        <taxon>metagenomes</taxon>
        <taxon>ecological metagenomes</taxon>
    </lineage>
</organism>
<gene>
    <name evidence="2" type="ORF">S01H1_41893</name>
</gene>